<dbReference type="PANTHER" id="PTHR43684:SF1">
    <property type="entry name" value="ENOYL-COA DELTA ISOMERASE 2"/>
    <property type="match status" value="1"/>
</dbReference>
<keyword evidence="7" id="KW-1185">Reference proteome</keyword>
<dbReference type="GO" id="GO:0006635">
    <property type="term" value="P:fatty acid beta-oxidation"/>
    <property type="evidence" value="ECO:0007669"/>
    <property type="project" value="TreeGrafter"/>
</dbReference>
<sequence length="272" mass="30234">MKDVESKGVSYIVKGKYAIITLNNPSRLNALTRRQYYRLASIMDEIDENPQVVVTVLIGKGRYFSAGANIADRATQREPDIRLHWLQNFVANNLYLTHAFSIHSKIFVAALNGPAIGGSAAVAAFADFIYAAPHTFLLTPFASLGLVAEVGTSRTLVQRLGISLANEAMLMGRKISSQELVRCGFANKIIDVAEGDDVMFLDLVMKELDKKLGSHLNAESLLQIKDLIRRPERDTLAMQNVAEVFAGWKRLTSGLVDEEMRKMRTGKKRHKL</sequence>
<evidence type="ECO:0000256" key="2">
    <source>
        <dbReference type="ARBA" id="ARBA00005005"/>
    </source>
</evidence>
<keyword evidence="4" id="KW-0576">Peroxisome</keyword>
<dbReference type="Proteomes" id="UP001172673">
    <property type="component" value="Unassembled WGS sequence"/>
</dbReference>
<dbReference type="AlphaFoldDB" id="A0AA38X8L0"/>
<evidence type="ECO:0000256" key="4">
    <source>
        <dbReference type="ARBA" id="ARBA00023140"/>
    </source>
</evidence>
<evidence type="ECO:0000313" key="6">
    <source>
        <dbReference type="EMBL" id="KAJ9608800.1"/>
    </source>
</evidence>
<comment type="pathway">
    <text evidence="2">Lipid metabolism; fatty acid beta-oxidation.</text>
</comment>
<dbReference type="CDD" id="cd06558">
    <property type="entry name" value="crotonase-like"/>
    <property type="match status" value="1"/>
</dbReference>
<accession>A0AA38X8L0</accession>
<comment type="similarity">
    <text evidence="3">Belongs to the enoyl-CoA hydratase/isomerase family.</text>
</comment>
<comment type="subcellular location">
    <subcellularLocation>
        <location evidence="1">Peroxisome</location>
    </subcellularLocation>
</comment>
<dbReference type="InterPro" id="IPR029045">
    <property type="entry name" value="ClpP/crotonase-like_dom_sf"/>
</dbReference>
<dbReference type="EC" id="5.3.3.8" evidence="6"/>
<proteinExistence type="inferred from homology"/>
<reference evidence="6" key="1">
    <citation type="submission" date="2022-10" db="EMBL/GenBank/DDBJ databases">
        <title>Culturing micro-colonial fungi from biological soil crusts in the Mojave desert and describing Neophaeococcomyces mojavensis, and introducing the new genera and species Taxawa tesnikishii.</title>
        <authorList>
            <person name="Kurbessoian T."/>
            <person name="Stajich J.E."/>
        </authorList>
    </citation>
    <scope>NUCLEOTIDE SEQUENCE</scope>
    <source>
        <strain evidence="6">TK_41</strain>
    </source>
</reference>
<keyword evidence="5 6" id="KW-0413">Isomerase</keyword>
<dbReference type="FunFam" id="3.90.226.10:FF:000048">
    <property type="entry name" value="3,2-trans-enoyl-CoA isomerase"/>
    <property type="match status" value="1"/>
</dbReference>
<dbReference type="InterPro" id="IPR051053">
    <property type="entry name" value="ECH/Chromodomain_protein"/>
</dbReference>
<organism evidence="6 7">
    <name type="scientific">Cladophialophora chaetospira</name>
    <dbReference type="NCBI Taxonomy" id="386627"/>
    <lineage>
        <taxon>Eukaryota</taxon>
        <taxon>Fungi</taxon>
        <taxon>Dikarya</taxon>
        <taxon>Ascomycota</taxon>
        <taxon>Pezizomycotina</taxon>
        <taxon>Eurotiomycetes</taxon>
        <taxon>Chaetothyriomycetidae</taxon>
        <taxon>Chaetothyriales</taxon>
        <taxon>Herpotrichiellaceae</taxon>
        <taxon>Cladophialophora</taxon>
    </lineage>
</organism>
<dbReference type="SUPFAM" id="SSF52096">
    <property type="entry name" value="ClpP/crotonase"/>
    <property type="match status" value="1"/>
</dbReference>
<name>A0AA38X8L0_9EURO</name>
<evidence type="ECO:0000256" key="5">
    <source>
        <dbReference type="ARBA" id="ARBA00023235"/>
    </source>
</evidence>
<comment type="caution">
    <text evidence="6">The sequence shown here is derived from an EMBL/GenBank/DDBJ whole genome shotgun (WGS) entry which is preliminary data.</text>
</comment>
<dbReference type="Pfam" id="PF00378">
    <property type="entry name" value="ECH_1"/>
    <property type="match status" value="1"/>
</dbReference>
<evidence type="ECO:0000256" key="1">
    <source>
        <dbReference type="ARBA" id="ARBA00004275"/>
    </source>
</evidence>
<dbReference type="Gene3D" id="3.90.226.10">
    <property type="entry name" value="2-enoyl-CoA Hydratase, Chain A, domain 1"/>
    <property type="match status" value="1"/>
</dbReference>
<evidence type="ECO:0000256" key="3">
    <source>
        <dbReference type="ARBA" id="ARBA00005254"/>
    </source>
</evidence>
<dbReference type="GO" id="GO:0005782">
    <property type="term" value="C:peroxisomal matrix"/>
    <property type="evidence" value="ECO:0007669"/>
    <property type="project" value="TreeGrafter"/>
</dbReference>
<dbReference type="GO" id="GO:0004165">
    <property type="term" value="F:delta(3)-delta(2)-enoyl-CoA isomerase activity"/>
    <property type="evidence" value="ECO:0007669"/>
    <property type="project" value="UniProtKB-EC"/>
</dbReference>
<evidence type="ECO:0000313" key="7">
    <source>
        <dbReference type="Proteomes" id="UP001172673"/>
    </source>
</evidence>
<dbReference type="InterPro" id="IPR001753">
    <property type="entry name" value="Enoyl-CoA_hydra/iso"/>
</dbReference>
<dbReference type="EMBL" id="JAPDRK010000009">
    <property type="protein sequence ID" value="KAJ9608800.1"/>
    <property type="molecule type" value="Genomic_DNA"/>
</dbReference>
<gene>
    <name evidence="6" type="primary">ECI1_2</name>
    <name evidence="6" type="ORF">H2200_006571</name>
</gene>
<dbReference type="PANTHER" id="PTHR43684">
    <property type="match status" value="1"/>
</dbReference>
<protein>
    <submittedName>
        <fullName evidence="6">Dodecenoyl-CoA isomerase</fullName>
        <ecNumber evidence="6">5.3.3.8</ecNumber>
    </submittedName>
</protein>